<evidence type="ECO:0000256" key="8">
    <source>
        <dbReference type="ARBA" id="ARBA00022603"/>
    </source>
</evidence>
<evidence type="ECO:0000259" key="16">
    <source>
        <dbReference type="PROSITE" id="PS51186"/>
    </source>
</evidence>
<keyword evidence="10 15" id="KW-0949">S-adenosyl-L-methionine</keyword>
<keyword evidence="18" id="KW-1185">Reference proteome</keyword>
<dbReference type="Gene3D" id="3.40.1280.10">
    <property type="match status" value="1"/>
</dbReference>
<proteinExistence type="inferred from homology"/>
<evidence type="ECO:0000313" key="17">
    <source>
        <dbReference type="EMBL" id="AZN29718.1"/>
    </source>
</evidence>
<comment type="subunit">
    <text evidence="4 15">Homodimer.</text>
</comment>
<dbReference type="AlphaFoldDB" id="A0A3Q8WUZ4"/>
<keyword evidence="7 15" id="KW-0963">Cytoplasm</keyword>
<dbReference type="InterPro" id="IPR023148">
    <property type="entry name" value="tRNA_m1G_MeTrfase_C_sf"/>
</dbReference>
<evidence type="ECO:0000256" key="5">
    <source>
        <dbReference type="ARBA" id="ARBA00012807"/>
    </source>
</evidence>
<comment type="function">
    <text evidence="1 15">Specifically methylates guanosine-37 in various tRNAs.</text>
</comment>
<evidence type="ECO:0000256" key="2">
    <source>
        <dbReference type="ARBA" id="ARBA00004496"/>
    </source>
</evidence>
<name>A0A3Q8WUZ4_9ACTO</name>
<evidence type="ECO:0000256" key="14">
    <source>
        <dbReference type="ARBA" id="ARBA00047783"/>
    </source>
</evidence>
<feature type="binding site" evidence="15">
    <location>
        <begin position="143"/>
        <end position="148"/>
    </location>
    <ligand>
        <name>S-adenosyl-L-methionine</name>
        <dbReference type="ChEBI" id="CHEBI:59789"/>
    </ligand>
</feature>
<evidence type="ECO:0000256" key="12">
    <source>
        <dbReference type="ARBA" id="ARBA00029736"/>
    </source>
</evidence>
<dbReference type="Pfam" id="PF01746">
    <property type="entry name" value="tRNA_m1G_MT"/>
    <property type="match status" value="1"/>
</dbReference>
<keyword evidence="8 15" id="KW-0489">Methyltransferase</keyword>
<dbReference type="Pfam" id="PF13508">
    <property type="entry name" value="Acetyltransf_7"/>
    <property type="match status" value="1"/>
</dbReference>
<dbReference type="InterPro" id="IPR000182">
    <property type="entry name" value="GNAT_dom"/>
</dbReference>
<dbReference type="Gene3D" id="3.40.630.30">
    <property type="match status" value="1"/>
</dbReference>
<evidence type="ECO:0000256" key="6">
    <source>
        <dbReference type="ARBA" id="ARBA00014679"/>
    </source>
</evidence>
<reference evidence="17 18" key="1">
    <citation type="submission" date="2018-12" db="EMBL/GenBank/DDBJ databases">
        <title>Complete genome sequence of Flaviflexus salsibiostraticola KCTC 33148.</title>
        <authorList>
            <person name="Bae J.-W."/>
        </authorList>
    </citation>
    <scope>NUCLEOTIDE SEQUENCE [LARGE SCALE GENOMIC DNA]</scope>
    <source>
        <strain evidence="17 18">KCTC 33148</strain>
    </source>
</reference>
<dbReference type="GO" id="GO:0016747">
    <property type="term" value="F:acyltransferase activity, transferring groups other than amino-acyl groups"/>
    <property type="evidence" value="ECO:0007669"/>
    <property type="project" value="InterPro"/>
</dbReference>
<keyword evidence="11 15" id="KW-0819">tRNA processing</keyword>
<dbReference type="InterPro" id="IPR029028">
    <property type="entry name" value="Alpha/beta_knot_MTases"/>
</dbReference>
<dbReference type="GO" id="GO:0005829">
    <property type="term" value="C:cytosol"/>
    <property type="evidence" value="ECO:0007669"/>
    <property type="project" value="TreeGrafter"/>
</dbReference>
<dbReference type="Gene3D" id="1.10.1270.20">
    <property type="entry name" value="tRNA(m1g37)methyltransferase, domain 2"/>
    <property type="match status" value="1"/>
</dbReference>
<feature type="domain" description="N-acetyltransferase" evidence="16">
    <location>
        <begin position="309"/>
        <end position="462"/>
    </location>
</feature>
<gene>
    <name evidence="15 17" type="primary">trmD</name>
    <name evidence="17" type="ORF">EJO69_04900</name>
</gene>
<dbReference type="NCBIfam" id="NF000648">
    <property type="entry name" value="PRK00026.1"/>
    <property type="match status" value="1"/>
</dbReference>
<evidence type="ECO:0000256" key="9">
    <source>
        <dbReference type="ARBA" id="ARBA00022679"/>
    </source>
</evidence>
<dbReference type="NCBIfam" id="TIGR00088">
    <property type="entry name" value="trmD"/>
    <property type="match status" value="1"/>
</dbReference>
<feature type="binding site" evidence="15">
    <location>
        <position position="117"/>
    </location>
    <ligand>
        <name>S-adenosyl-L-methionine</name>
        <dbReference type="ChEBI" id="CHEBI:59789"/>
    </ligand>
</feature>
<dbReference type="PANTHER" id="PTHR46417">
    <property type="entry name" value="TRNA (GUANINE-N(1)-)-METHYLTRANSFERASE"/>
    <property type="match status" value="1"/>
</dbReference>
<dbReference type="SUPFAM" id="SSF55729">
    <property type="entry name" value="Acyl-CoA N-acyltransferases (Nat)"/>
    <property type="match status" value="1"/>
</dbReference>
<dbReference type="InterPro" id="IPR002649">
    <property type="entry name" value="tRNA_m1G_MeTrfase_TrmD"/>
</dbReference>
<dbReference type="KEGG" id="fsl:EJO69_04900"/>
<dbReference type="InterPro" id="IPR029026">
    <property type="entry name" value="tRNA_m1G_MTases_N"/>
</dbReference>
<keyword evidence="9 15" id="KW-0808">Transferase</keyword>
<evidence type="ECO:0000313" key="18">
    <source>
        <dbReference type="Proteomes" id="UP000270021"/>
    </source>
</evidence>
<dbReference type="InterPro" id="IPR016181">
    <property type="entry name" value="Acyl_CoA_acyltransferase"/>
</dbReference>
<dbReference type="OrthoDB" id="9807416at2"/>
<organism evidence="17 18">
    <name type="scientific">Flaviflexus salsibiostraticola</name>
    <dbReference type="NCBI Taxonomy" id="1282737"/>
    <lineage>
        <taxon>Bacteria</taxon>
        <taxon>Bacillati</taxon>
        <taxon>Actinomycetota</taxon>
        <taxon>Actinomycetes</taxon>
        <taxon>Actinomycetales</taxon>
        <taxon>Actinomycetaceae</taxon>
        <taxon>Flaviflexus</taxon>
    </lineage>
</organism>
<dbReference type="FunFam" id="1.10.1270.20:FF:000002">
    <property type="entry name" value="tRNA (guanine-N(1)-)-methyltransferase"/>
    <property type="match status" value="1"/>
</dbReference>
<dbReference type="RefSeq" id="WP_126039837.1">
    <property type="nucleotide sequence ID" value="NZ_CP034438.1"/>
</dbReference>
<evidence type="ECO:0000256" key="3">
    <source>
        <dbReference type="ARBA" id="ARBA00007630"/>
    </source>
</evidence>
<comment type="similarity">
    <text evidence="3 15">Belongs to the RNA methyltransferase TrmD family.</text>
</comment>
<evidence type="ECO:0000256" key="4">
    <source>
        <dbReference type="ARBA" id="ARBA00011738"/>
    </source>
</evidence>
<evidence type="ECO:0000256" key="11">
    <source>
        <dbReference type="ARBA" id="ARBA00022694"/>
    </source>
</evidence>
<accession>A0A3Q8WUZ4</accession>
<sequence>MRFDIFSVFPAYLNALQLSLVGKASEGGAIDIAVHDLRDWTEDRHRTVDDTPVGGGAGMVMRADIWGRALDSAFDIDLGRENPRRILAIPTPAGYPLSQEICTDLARNSDQIVIACGRYEGIDGRVAEHYASREEVEVFEFSLGDYVLNGGEVAALALVEAVARLVPGVIGNPESLVEESHGSAGLLEYPTYTRPLDWRGESVPQILTSGDHGRVARWRRDEALRRTALRRPDMIAALDAQKLDRRDRAALGQHGWYWRAKPELGEHPIKPVLEITDKRQLASDYADLAARTFPDACPKTMAAEDIEAFIAGNLSEEAFAGYIASPRHVLVGLRDQQCRLIAYSLSLLPEGDGAAGIEDGAPVDAVLSDGERIGPLIELSKFYLDQEWRGSGLAGKLMTATLKALSAQTREWERPYIWLGTNAGNRRAQGLYSKLGFELVGRRQFMVGEQNNDDVVMARTLDVSY</sequence>
<evidence type="ECO:0000256" key="1">
    <source>
        <dbReference type="ARBA" id="ARBA00002634"/>
    </source>
</evidence>
<dbReference type="InterPro" id="IPR016009">
    <property type="entry name" value="tRNA_MeTrfase_TRMD/TRM10"/>
</dbReference>
<dbReference type="PANTHER" id="PTHR46417:SF1">
    <property type="entry name" value="TRNA (GUANINE-N(1)-)-METHYLTRANSFERASE"/>
    <property type="match status" value="1"/>
</dbReference>
<evidence type="ECO:0000256" key="7">
    <source>
        <dbReference type="ARBA" id="ARBA00022490"/>
    </source>
</evidence>
<dbReference type="GO" id="GO:0052906">
    <property type="term" value="F:tRNA (guanine(37)-N1)-methyltransferase activity"/>
    <property type="evidence" value="ECO:0007669"/>
    <property type="project" value="UniProtKB-UniRule"/>
</dbReference>
<dbReference type="SUPFAM" id="SSF75217">
    <property type="entry name" value="alpha/beta knot"/>
    <property type="match status" value="1"/>
</dbReference>
<comment type="catalytic activity">
    <reaction evidence="14 15">
        <text>guanosine(37) in tRNA + S-adenosyl-L-methionine = N(1)-methylguanosine(37) in tRNA + S-adenosyl-L-homocysteine + H(+)</text>
        <dbReference type="Rhea" id="RHEA:36899"/>
        <dbReference type="Rhea" id="RHEA-COMP:10145"/>
        <dbReference type="Rhea" id="RHEA-COMP:10147"/>
        <dbReference type="ChEBI" id="CHEBI:15378"/>
        <dbReference type="ChEBI" id="CHEBI:57856"/>
        <dbReference type="ChEBI" id="CHEBI:59789"/>
        <dbReference type="ChEBI" id="CHEBI:73542"/>
        <dbReference type="ChEBI" id="CHEBI:74269"/>
        <dbReference type="EC" id="2.1.1.228"/>
    </reaction>
</comment>
<evidence type="ECO:0000256" key="13">
    <source>
        <dbReference type="ARBA" id="ARBA00033392"/>
    </source>
</evidence>
<dbReference type="PROSITE" id="PS51186">
    <property type="entry name" value="GNAT"/>
    <property type="match status" value="1"/>
</dbReference>
<comment type="subcellular location">
    <subcellularLocation>
        <location evidence="2 15">Cytoplasm</location>
    </subcellularLocation>
</comment>
<dbReference type="EC" id="2.1.1.228" evidence="5 15"/>
<dbReference type="Proteomes" id="UP000270021">
    <property type="component" value="Chromosome"/>
</dbReference>
<dbReference type="GO" id="GO:0002939">
    <property type="term" value="P:tRNA N1-guanine methylation"/>
    <property type="evidence" value="ECO:0007669"/>
    <property type="project" value="TreeGrafter"/>
</dbReference>
<dbReference type="EMBL" id="CP034438">
    <property type="protein sequence ID" value="AZN29718.1"/>
    <property type="molecule type" value="Genomic_DNA"/>
</dbReference>
<protein>
    <recommendedName>
        <fullName evidence="6 15">tRNA (guanine-N(1)-)-methyltransferase</fullName>
        <ecNumber evidence="5 15">2.1.1.228</ecNumber>
    </recommendedName>
    <alternativeName>
        <fullName evidence="12 15">M1G-methyltransferase</fullName>
    </alternativeName>
    <alternativeName>
        <fullName evidence="13 15">tRNA [GM37] methyltransferase</fullName>
    </alternativeName>
</protein>
<evidence type="ECO:0000256" key="10">
    <source>
        <dbReference type="ARBA" id="ARBA00022691"/>
    </source>
</evidence>
<evidence type="ECO:0000256" key="15">
    <source>
        <dbReference type="HAMAP-Rule" id="MF_00605"/>
    </source>
</evidence>
<dbReference type="HAMAP" id="MF_00605">
    <property type="entry name" value="TrmD"/>
    <property type="match status" value="1"/>
</dbReference>